<proteinExistence type="predicted"/>
<sequence length="118" mass="13958">MMKWWWRYQFEHRHMGTQAHKRKPKGFWIETMTGQYADRSKESYPELIVALFEKAFGEFKKFRTDGKLPALKDPGLKSQTIKTSMTGEEFGFFLYTMEESLAWAQDALHAPNERKASE</sequence>
<feature type="non-terminal residue" evidence="1">
    <location>
        <position position="118"/>
    </location>
</feature>
<evidence type="ECO:0000313" key="1">
    <source>
        <dbReference type="EMBL" id="MBV6547531.1"/>
    </source>
</evidence>
<organism evidence="1 2">
    <name type="scientific">Ursidibacter maritimus</name>
    <dbReference type="NCBI Taxonomy" id="1331689"/>
    <lineage>
        <taxon>Bacteria</taxon>
        <taxon>Pseudomonadati</taxon>
        <taxon>Pseudomonadota</taxon>
        <taxon>Gammaproteobacteria</taxon>
        <taxon>Pasteurellales</taxon>
        <taxon>Pasteurellaceae</taxon>
        <taxon>Ursidibacter</taxon>
    </lineage>
</organism>
<comment type="caution">
    <text evidence="1">The sequence shown here is derived from an EMBL/GenBank/DDBJ whole genome shotgun (WGS) entry which is preliminary data.</text>
</comment>
<protein>
    <submittedName>
        <fullName evidence="1">Uncharacterized protein</fullName>
    </submittedName>
</protein>
<accession>A0A949WKN7</accession>
<gene>
    <name evidence="1" type="ORF">HT672_09690</name>
</gene>
<dbReference type="Proteomes" id="UP000732858">
    <property type="component" value="Unassembled WGS sequence"/>
</dbReference>
<evidence type="ECO:0000313" key="2">
    <source>
        <dbReference type="Proteomes" id="UP000732858"/>
    </source>
</evidence>
<dbReference type="RefSeq" id="WP_218210253.1">
    <property type="nucleotide sequence ID" value="NZ_JABUMC010000085.1"/>
</dbReference>
<name>A0A949WKN7_9PAST</name>
<reference evidence="1" key="1">
    <citation type="journal article" date="2021" name="Mol. Ecol.">
        <title>Polar bear-adapted Ursidibacter maritimus are remarkably conserved after generations in captivity.</title>
        <authorList>
            <person name="Espinosa-Gongora C."/>
            <person name="Hansen M.J."/>
            <person name="Bertelsen M.F."/>
            <person name="Bojesen A.M."/>
        </authorList>
    </citation>
    <scope>NUCLEOTIDE SEQUENCE</scope>
    <source>
        <strain evidence="1">Pb43105x</strain>
    </source>
</reference>
<dbReference type="AlphaFoldDB" id="A0A949WKN7"/>
<dbReference type="EMBL" id="JABUMC010000085">
    <property type="protein sequence ID" value="MBV6547531.1"/>
    <property type="molecule type" value="Genomic_DNA"/>
</dbReference>